<keyword evidence="2" id="KW-1185">Reference proteome</keyword>
<name>A0ACA9P1Y7_9GLOM</name>
<accession>A0ACA9P1Y7</accession>
<proteinExistence type="predicted"/>
<reference evidence="1" key="1">
    <citation type="submission" date="2021-06" db="EMBL/GenBank/DDBJ databases">
        <authorList>
            <person name="Kallberg Y."/>
            <person name="Tangrot J."/>
            <person name="Rosling A."/>
        </authorList>
    </citation>
    <scope>NUCLEOTIDE SEQUENCE</scope>
    <source>
        <strain evidence="1">AU212A</strain>
    </source>
</reference>
<dbReference type="EMBL" id="CAJVPM010034777">
    <property type="protein sequence ID" value="CAG8688141.1"/>
    <property type="molecule type" value="Genomic_DNA"/>
</dbReference>
<sequence>TYISRAGLYNKPTIVKPILYTCFTSGTTFTVALTYSEYKRRISSKDIIEPYNSKETSTITKWVKRVFNQQIKKLRDWNVYIEIERNIALITKRWISLNDCNKTLAVLIGINSIIFGMWQLAPLQPLMEKFFVHNPLSGRMFTLLTSVFSHKAVWHLGFNMFALWSFGEVVYRMFGKEQFLAFYLSSGVISSCASHVLSLMFKNWKNIKGSLGASGAIFSCLSACAIEYPEASVYLIFLPFFPIKIGYVLPVLMAFDLYGIISGMGMFDHF</sequence>
<protein>
    <submittedName>
        <fullName evidence="1">3784_t:CDS:1</fullName>
    </submittedName>
</protein>
<dbReference type="Proteomes" id="UP000789860">
    <property type="component" value="Unassembled WGS sequence"/>
</dbReference>
<comment type="caution">
    <text evidence="1">The sequence shown here is derived from an EMBL/GenBank/DDBJ whole genome shotgun (WGS) entry which is preliminary data.</text>
</comment>
<feature type="non-terminal residue" evidence="1">
    <location>
        <position position="270"/>
    </location>
</feature>
<gene>
    <name evidence="1" type="ORF">SCALOS_LOCUS10021</name>
</gene>
<evidence type="ECO:0000313" key="1">
    <source>
        <dbReference type="EMBL" id="CAG8688141.1"/>
    </source>
</evidence>
<evidence type="ECO:0000313" key="2">
    <source>
        <dbReference type="Proteomes" id="UP000789860"/>
    </source>
</evidence>
<feature type="non-terminal residue" evidence="1">
    <location>
        <position position="1"/>
    </location>
</feature>
<organism evidence="1 2">
    <name type="scientific">Scutellospora calospora</name>
    <dbReference type="NCBI Taxonomy" id="85575"/>
    <lineage>
        <taxon>Eukaryota</taxon>
        <taxon>Fungi</taxon>
        <taxon>Fungi incertae sedis</taxon>
        <taxon>Mucoromycota</taxon>
        <taxon>Glomeromycotina</taxon>
        <taxon>Glomeromycetes</taxon>
        <taxon>Diversisporales</taxon>
        <taxon>Gigasporaceae</taxon>
        <taxon>Scutellospora</taxon>
    </lineage>
</organism>